<dbReference type="InterPro" id="IPR027417">
    <property type="entry name" value="P-loop_NTPase"/>
</dbReference>
<sequence>MRLTDLLSLLWQRKLPLLLAAMVAGVLGFVATKAMPVRFTSEGLLLVEARDQAIPELNQIAAAQPLGMQRIRTEADILRSRQLSADVVRELGLDQKPEKEGFGAAIGALIAPVTEWVRDSVASLMSTGPESDQVPGAAPLDKVALAVEGLQKNLSIGVSENSNVVVVRYTADTAEESSNVVNALMGRYINQEVNAKRDTTMQANEWLTERLNVLRQEVDSADRRIQEYRERTGLLETSQGSISTLQLGEQQNRVAVARQELARAQAALDSALRSGGRGSAASEALSSPVVQSLRDREAEIGARAASMAQRLGRNHPDRLAAEAELRDVQRQIGSEIGKVVTSLRREVDAARDRLAEAQSSLTSTTQTARTGAQAEVGLLALTRDADAKRQIYQTFLTRAEQTRMASAQFPLARVISPAVAPYRPSGPPASVVAVFCAFVGLFIMGGILVLRRLTHGAFNSVQDLVQLTGIQNVGSLPALGRGRRNKMPALVLDQGQSGIAETLRALRLNMQSVAGGGPANTVLVTSSAIGDGKSTVASSLARLSAADGLRVLLIETDMRRPQLSQIFGAPWPGRSIEAVLNGETRLEDAIQVDERSGLHVLLSDRSSNNPQALIESRQFAELINRARREYRLVILDSPPVMRVADAVVLSQHSDAVLFAVGWERTSRTVVMEAMRRLPRSMRARMATVMTRVRPGRLDPLGYYEGYAKSSAPDLKRLPAPGA</sequence>
<evidence type="ECO:0000256" key="12">
    <source>
        <dbReference type="ARBA" id="ARBA00022989"/>
    </source>
</evidence>
<evidence type="ECO:0000256" key="16">
    <source>
        <dbReference type="SAM" id="Coils"/>
    </source>
</evidence>
<evidence type="ECO:0000256" key="8">
    <source>
        <dbReference type="ARBA" id="ARBA00022692"/>
    </source>
</evidence>
<reference evidence="22" key="1">
    <citation type="journal article" date="2019" name="Int. J. Syst. Evol. Microbiol.">
        <title>The Global Catalogue of Microorganisms (GCM) 10K type strain sequencing project: providing services to taxonomists for standard genome sequencing and annotation.</title>
        <authorList>
            <consortium name="The Broad Institute Genomics Platform"/>
            <consortium name="The Broad Institute Genome Sequencing Center for Infectious Disease"/>
            <person name="Wu L."/>
            <person name="Ma J."/>
        </authorList>
    </citation>
    <scope>NUCLEOTIDE SEQUENCE [LARGE SCALE GENOMIC DNA]</scope>
    <source>
        <strain evidence="22">KCTC 52094</strain>
    </source>
</reference>
<name>A0ABV7G5M2_9PROT</name>
<dbReference type="PANTHER" id="PTHR32309">
    <property type="entry name" value="TYROSINE-PROTEIN KINASE"/>
    <property type="match status" value="1"/>
</dbReference>
<keyword evidence="13 17" id="KW-0472">Membrane</keyword>
<feature type="domain" description="Polysaccharide chain length determinant N-terminal" evidence="18">
    <location>
        <begin position="3"/>
        <end position="91"/>
    </location>
</feature>
<evidence type="ECO:0000256" key="14">
    <source>
        <dbReference type="ARBA" id="ARBA00023137"/>
    </source>
</evidence>
<evidence type="ECO:0000256" key="3">
    <source>
        <dbReference type="ARBA" id="ARBA00008883"/>
    </source>
</evidence>
<evidence type="ECO:0000259" key="20">
    <source>
        <dbReference type="Pfam" id="PF13807"/>
    </source>
</evidence>
<feature type="transmembrane region" description="Helical" evidence="17">
    <location>
        <begin position="429"/>
        <end position="450"/>
    </location>
</feature>
<dbReference type="SUPFAM" id="SSF52540">
    <property type="entry name" value="P-loop containing nucleoside triphosphate hydrolases"/>
    <property type="match status" value="1"/>
</dbReference>
<keyword evidence="16" id="KW-0175">Coiled coil</keyword>
<dbReference type="RefSeq" id="WP_379597043.1">
    <property type="nucleotide sequence ID" value="NZ_JBHRTN010000011.1"/>
</dbReference>
<evidence type="ECO:0000313" key="21">
    <source>
        <dbReference type="EMBL" id="MFC3125981.1"/>
    </source>
</evidence>
<evidence type="ECO:0000256" key="13">
    <source>
        <dbReference type="ARBA" id="ARBA00023136"/>
    </source>
</evidence>
<evidence type="ECO:0000256" key="5">
    <source>
        <dbReference type="ARBA" id="ARBA00022475"/>
    </source>
</evidence>
<evidence type="ECO:0000256" key="2">
    <source>
        <dbReference type="ARBA" id="ARBA00007316"/>
    </source>
</evidence>
<proteinExistence type="inferred from homology"/>
<evidence type="ECO:0000256" key="9">
    <source>
        <dbReference type="ARBA" id="ARBA00022741"/>
    </source>
</evidence>
<keyword evidence="5" id="KW-1003">Cell membrane</keyword>
<comment type="similarity">
    <text evidence="3">Belongs to the etk/wzc family.</text>
</comment>
<dbReference type="Pfam" id="PF02706">
    <property type="entry name" value="Wzz"/>
    <property type="match status" value="1"/>
</dbReference>
<keyword evidence="11" id="KW-0067">ATP-binding</keyword>
<dbReference type="PANTHER" id="PTHR32309:SF13">
    <property type="entry name" value="FERRIC ENTEROBACTIN TRANSPORT PROTEIN FEPE"/>
    <property type="match status" value="1"/>
</dbReference>
<evidence type="ECO:0000256" key="10">
    <source>
        <dbReference type="ARBA" id="ARBA00022777"/>
    </source>
</evidence>
<keyword evidence="7" id="KW-0808">Transferase</keyword>
<evidence type="ECO:0000259" key="19">
    <source>
        <dbReference type="Pfam" id="PF13614"/>
    </source>
</evidence>
<evidence type="ECO:0000256" key="6">
    <source>
        <dbReference type="ARBA" id="ARBA00022519"/>
    </source>
</evidence>
<evidence type="ECO:0000256" key="15">
    <source>
        <dbReference type="ARBA" id="ARBA00051245"/>
    </source>
</evidence>
<comment type="catalytic activity">
    <reaction evidence="15">
        <text>L-tyrosyl-[protein] + ATP = O-phospho-L-tyrosyl-[protein] + ADP + H(+)</text>
        <dbReference type="Rhea" id="RHEA:10596"/>
        <dbReference type="Rhea" id="RHEA-COMP:10136"/>
        <dbReference type="Rhea" id="RHEA-COMP:20101"/>
        <dbReference type="ChEBI" id="CHEBI:15378"/>
        <dbReference type="ChEBI" id="CHEBI:30616"/>
        <dbReference type="ChEBI" id="CHEBI:46858"/>
        <dbReference type="ChEBI" id="CHEBI:61978"/>
        <dbReference type="ChEBI" id="CHEBI:456216"/>
        <dbReference type="EC" id="2.7.10.2"/>
    </reaction>
</comment>
<dbReference type="Pfam" id="PF13807">
    <property type="entry name" value="GNVR"/>
    <property type="match status" value="1"/>
</dbReference>
<dbReference type="InterPro" id="IPR005702">
    <property type="entry name" value="Wzc-like_C"/>
</dbReference>
<gene>
    <name evidence="21" type="ORF">ACFOD4_13005</name>
</gene>
<organism evidence="21 22">
    <name type="scientific">Teichococcus globiformis</name>
    <dbReference type="NCBI Taxonomy" id="2307229"/>
    <lineage>
        <taxon>Bacteria</taxon>
        <taxon>Pseudomonadati</taxon>
        <taxon>Pseudomonadota</taxon>
        <taxon>Alphaproteobacteria</taxon>
        <taxon>Acetobacterales</taxon>
        <taxon>Roseomonadaceae</taxon>
        <taxon>Roseomonas</taxon>
    </lineage>
</organism>
<keyword evidence="8 17" id="KW-0812">Transmembrane</keyword>
<comment type="subcellular location">
    <subcellularLocation>
        <location evidence="1">Cell inner membrane</location>
        <topology evidence="1">Multi-pass membrane protein</topology>
    </subcellularLocation>
</comment>
<dbReference type="EMBL" id="JBHRTN010000011">
    <property type="protein sequence ID" value="MFC3125981.1"/>
    <property type="molecule type" value="Genomic_DNA"/>
</dbReference>
<keyword evidence="12 17" id="KW-1133">Transmembrane helix</keyword>
<evidence type="ECO:0000256" key="7">
    <source>
        <dbReference type="ARBA" id="ARBA00022679"/>
    </source>
</evidence>
<keyword evidence="10" id="KW-0418">Kinase</keyword>
<evidence type="ECO:0000256" key="4">
    <source>
        <dbReference type="ARBA" id="ARBA00011903"/>
    </source>
</evidence>
<keyword evidence="9" id="KW-0547">Nucleotide-binding</keyword>
<dbReference type="NCBIfam" id="TIGR01007">
    <property type="entry name" value="eps_fam"/>
    <property type="match status" value="1"/>
</dbReference>
<dbReference type="InterPro" id="IPR032807">
    <property type="entry name" value="GNVR"/>
</dbReference>
<comment type="similarity">
    <text evidence="2">Belongs to the CpsD/CapB family.</text>
</comment>
<dbReference type="CDD" id="cd05387">
    <property type="entry name" value="BY-kinase"/>
    <property type="match status" value="1"/>
</dbReference>
<feature type="coiled-coil region" evidence="16">
    <location>
        <begin position="204"/>
        <end position="274"/>
    </location>
</feature>
<evidence type="ECO:0000256" key="1">
    <source>
        <dbReference type="ARBA" id="ARBA00004429"/>
    </source>
</evidence>
<dbReference type="InterPro" id="IPR003856">
    <property type="entry name" value="LPS_length_determ_N"/>
</dbReference>
<evidence type="ECO:0000256" key="11">
    <source>
        <dbReference type="ARBA" id="ARBA00022840"/>
    </source>
</evidence>
<comment type="caution">
    <text evidence="21">The sequence shown here is derived from an EMBL/GenBank/DDBJ whole genome shotgun (WGS) entry which is preliminary data.</text>
</comment>
<dbReference type="InterPro" id="IPR025669">
    <property type="entry name" value="AAA_dom"/>
</dbReference>
<evidence type="ECO:0000256" key="17">
    <source>
        <dbReference type="SAM" id="Phobius"/>
    </source>
</evidence>
<dbReference type="Gene3D" id="3.40.50.300">
    <property type="entry name" value="P-loop containing nucleotide triphosphate hydrolases"/>
    <property type="match status" value="1"/>
</dbReference>
<feature type="domain" description="Tyrosine-protein kinase G-rich" evidence="20">
    <location>
        <begin position="377"/>
        <end position="452"/>
    </location>
</feature>
<dbReference type="InterPro" id="IPR050445">
    <property type="entry name" value="Bact_polysacc_biosynth/exp"/>
</dbReference>
<protein>
    <recommendedName>
        <fullName evidence="4">non-specific protein-tyrosine kinase</fullName>
        <ecNumber evidence="4">2.7.10.2</ecNumber>
    </recommendedName>
</protein>
<dbReference type="Pfam" id="PF13614">
    <property type="entry name" value="AAA_31"/>
    <property type="match status" value="1"/>
</dbReference>
<keyword evidence="14" id="KW-0829">Tyrosine-protein kinase</keyword>
<evidence type="ECO:0000259" key="18">
    <source>
        <dbReference type="Pfam" id="PF02706"/>
    </source>
</evidence>
<feature type="domain" description="AAA" evidence="19">
    <location>
        <begin position="530"/>
        <end position="664"/>
    </location>
</feature>
<dbReference type="Proteomes" id="UP001595593">
    <property type="component" value="Unassembled WGS sequence"/>
</dbReference>
<keyword evidence="22" id="KW-1185">Reference proteome</keyword>
<evidence type="ECO:0000313" key="22">
    <source>
        <dbReference type="Proteomes" id="UP001595593"/>
    </source>
</evidence>
<accession>A0ABV7G5M2</accession>
<dbReference type="EC" id="2.7.10.2" evidence="4"/>
<keyword evidence="6" id="KW-0997">Cell inner membrane</keyword>